<protein>
    <recommendedName>
        <fullName evidence="3">C2H2-type domain-containing protein</fullName>
    </recommendedName>
</protein>
<organism evidence="1 2">
    <name type="scientific">Acinetobacter sichuanensis</name>
    <dbReference type="NCBI Taxonomy" id="2136183"/>
    <lineage>
        <taxon>Bacteria</taxon>
        <taxon>Pseudomonadati</taxon>
        <taxon>Pseudomonadota</taxon>
        <taxon>Gammaproteobacteria</taxon>
        <taxon>Moraxellales</taxon>
        <taxon>Moraxellaceae</taxon>
        <taxon>Acinetobacter</taxon>
    </lineage>
</organism>
<gene>
    <name evidence="1" type="ORF">ACFODO_22895</name>
</gene>
<evidence type="ECO:0000313" key="1">
    <source>
        <dbReference type="EMBL" id="MFC2998046.1"/>
    </source>
</evidence>
<dbReference type="RefSeq" id="WP_378228354.1">
    <property type="nucleotide sequence ID" value="NZ_JBHRSF010000160.1"/>
</dbReference>
<sequence length="62" mass="7387">MMDFDCPYCSWGMNRKDINNQVHEDNHIGEWDIKCTNCKKDLVLTAEPSIDYWAYKKEKEEG</sequence>
<keyword evidence="2" id="KW-1185">Reference proteome</keyword>
<evidence type="ECO:0000313" key="2">
    <source>
        <dbReference type="Proteomes" id="UP001595455"/>
    </source>
</evidence>
<dbReference type="EMBL" id="JBHRSF010000160">
    <property type="protein sequence ID" value="MFC2998046.1"/>
    <property type="molecule type" value="Genomic_DNA"/>
</dbReference>
<evidence type="ECO:0008006" key="3">
    <source>
        <dbReference type="Google" id="ProtNLM"/>
    </source>
</evidence>
<comment type="caution">
    <text evidence="1">The sequence shown here is derived from an EMBL/GenBank/DDBJ whole genome shotgun (WGS) entry which is preliminary data.</text>
</comment>
<name>A0ABV7BKA6_9GAMM</name>
<reference evidence="2" key="1">
    <citation type="journal article" date="2019" name="Int. J. Syst. Evol. Microbiol.">
        <title>The Global Catalogue of Microorganisms (GCM) 10K type strain sequencing project: providing services to taxonomists for standard genome sequencing and annotation.</title>
        <authorList>
            <consortium name="The Broad Institute Genomics Platform"/>
            <consortium name="The Broad Institute Genome Sequencing Center for Infectious Disease"/>
            <person name="Wu L."/>
            <person name="Ma J."/>
        </authorList>
    </citation>
    <scope>NUCLEOTIDE SEQUENCE [LARGE SCALE GENOMIC DNA]</scope>
    <source>
        <strain evidence="2">KCTC 62575</strain>
    </source>
</reference>
<dbReference type="Proteomes" id="UP001595455">
    <property type="component" value="Unassembled WGS sequence"/>
</dbReference>
<accession>A0ABV7BKA6</accession>
<proteinExistence type="predicted"/>